<dbReference type="EC" id="2.3.1.35" evidence="9"/>
<dbReference type="AlphaFoldDB" id="A0A1R1MMQ6"/>
<evidence type="ECO:0000313" key="11">
    <source>
        <dbReference type="Proteomes" id="UP000187408"/>
    </source>
</evidence>
<organism evidence="10 11">
    <name type="scientific">Desulfurobacterium indicum</name>
    <dbReference type="NCBI Taxonomy" id="1914305"/>
    <lineage>
        <taxon>Bacteria</taxon>
        <taxon>Pseudomonadati</taxon>
        <taxon>Aquificota</taxon>
        <taxon>Aquificia</taxon>
        <taxon>Desulfurobacteriales</taxon>
        <taxon>Desulfurobacteriaceae</taxon>
        <taxon>Desulfurobacterium</taxon>
    </lineage>
</organism>
<keyword evidence="9" id="KW-0963">Cytoplasm</keyword>
<dbReference type="EC" id="2.3.1.1" evidence="9"/>
<dbReference type="HAMAP" id="MF_01106">
    <property type="entry name" value="ArgJ"/>
    <property type="match status" value="1"/>
</dbReference>
<protein>
    <recommendedName>
        <fullName evidence="9">Arginine biosynthesis bifunctional protein ArgJ</fullName>
    </recommendedName>
    <domain>
        <recommendedName>
            <fullName evidence="9">Glutamate N-acetyltransferase</fullName>
            <ecNumber evidence="9">2.3.1.35</ecNumber>
        </recommendedName>
        <alternativeName>
            <fullName evidence="9">Ornithine acetyltransferase</fullName>
            <shortName evidence="9">OATase</shortName>
        </alternativeName>
        <alternativeName>
            <fullName evidence="9">Ornithine transacetylase</fullName>
        </alternativeName>
    </domain>
    <domain>
        <recommendedName>
            <fullName evidence="9">Amino-acid acetyltransferase</fullName>
            <ecNumber evidence="9">2.3.1.1</ecNumber>
        </recommendedName>
        <alternativeName>
            <fullName evidence="9">N-acetylglutamate synthase</fullName>
            <shortName evidence="9">AGSase</shortName>
        </alternativeName>
    </domain>
    <component>
        <recommendedName>
            <fullName evidence="9">Arginine biosynthesis bifunctional protein ArgJ alpha chain</fullName>
        </recommendedName>
    </component>
    <component>
        <recommendedName>
            <fullName evidence="9">Arginine biosynthesis bifunctional protein ArgJ beta chain</fullName>
        </recommendedName>
    </component>
</protein>
<dbReference type="UniPathway" id="UPA00068">
    <property type="reaction ID" value="UER00106"/>
</dbReference>
<keyword evidence="9" id="KW-0511">Multifunctional enzyme</keyword>
<evidence type="ECO:0000256" key="8">
    <source>
        <dbReference type="ARBA" id="ARBA00049439"/>
    </source>
</evidence>
<comment type="caution">
    <text evidence="10">The sequence shown here is derived from an EMBL/GenBank/DDBJ whole genome shotgun (WGS) entry which is preliminary data.</text>
</comment>
<evidence type="ECO:0000256" key="7">
    <source>
        <dbReference type="ARBA" id="ARBA00023315"/>
    </source>
</evidence>
<comment type="similarity">
    <text evidence="1 9">Belongs to the ArgJ family.</text>
</comment>
<dbReference type="NCBIfam" id="NF003802">
    <property type="entry name" value="PRK05388.1"/>
    <property type="match status" value="1"/>
</dbReference>
<dbReference type="CDD" id="cd02152">
    <property type="entry name" value="OAT"/>
    <property type="match status" value="1"/>
</dbReference>
<keyword evidence="3 9" id="KW-0055">Arginine biosynthesis</keyword>
<dbReference type="GO" id="GO:0006526">
    <property type="term" value="P:L-arginine biosynthetic process"/>
    <property type="evidence" value="ECO:0007669"/>
    <property type="project" value="UniProtKB-UniRule"/>
</dbReference>
<dbReference type="Gene3D" id="3.10.20.340">
    <property type="entry name" value="ArgJ beta chain, C-terminal domain"/>
    <property type="match status" value="1"/>
</dbReference>
<keyword evidence="6 9" id="KW-0068">Autocatalytic cleavage</keyword>
<accession>A0A1R1MMQ6</accession>
<dbReference type="GO" id="GO:0006592">
    <property type="term" value="P:ornithine biosynthetic process"/>
    <property type="evidence" value="ECO:0007669"/>
    <property type="project" value="TreeGrafter"/>
</dbReference>
<feature type="chain" id="PRO_5023386743" description="Arginine biosynthesis bifunctional protein ArgJ alpha chain" evidence="9">
    <location>
        <begin position="1"/>
        <end position="181"/>
    </location>
</feature>
<proteinExistence type="inferred from homology"/>
<evidence type="ECO:0000313" key="10">
    <source>
        <dbReference type="EMBL" id="OMH41043.1"/>
    </source>
</evidence>
<reference evidence="10 11" key="1">
    <citation type="submission" date="2016-10" db="EMBL/GenBank/DDBJ databases">
        <title>Genome sequence of a sulfur-reducing bacterium Desulfurobacterium indicum K6013.</title>
        <authorList>
            <person name="Cao J."/>
            <person name="Shao Z."/>
            <person name="Alain K."/>
            <person name="Jebbar M."/>
        </authorList>
    </citation>
    <scope>NUCLEOTIDE SEQUENCE [LARGE SCALE GENOMIC DNA]</scope>
    <source>
        <strain evidence="10 11">K6013</strain>
    </source>
</reference>
<evidence type="ECO:0000256" key="1">
    <source>
        <dbReference type="ARBA" id="ARBA00006774"/>
    </source>
</evidence>
<evidence type="ECO:0000256" key="2">
    <source>
        <dbReference type="ARBA" id="ARBA00011475"/>
    </source>
</evidence>
<dbReference type="InterPro" id="IPR002813">
    <property type="entry name" value="Arg_biosynth_ArgJ"/>
</dbReference>
<dbReference type="RefSeq" id="WP_076712372.1">
    <property type="nucleotide sequence ID" value="NZ_MOEN01000004.1"/>
</dbReference>
<dbReference type="EMBL" id="MOEN01000004">
    <property type="protein sequence ID" value="OMH41043.1"/>
    <property type="molecule type" value="Genomic_DNA"/>
</dbReference>
<dbReference type="Gene3D" id="3.60.70.12">
    <property type="entry name" value="L-amino peptidase D-ALA esterase/amidase"/>
    <property type="match status" value="1"/>
</dbReference>
<dbReference type="PANTHER" id="PTHR23100:SF0">
    <property type="entry name" value="ARGININE BIOSYNTHESIS BIFUNCTIONAL PROTEIN ARGJ, MITOCHONDRIAL"/>
    <property type="match status" value="1"/>
</dbReference>
<comment type="subunit">
    <text evidence="2 9">Heterotetramer of two alpha and two beta chains.</text>
</comment>
<evidence type="ECO:0000256" key="6">
    <source>
        <dbReference type="ARBA" id="ARBA00022813"/>
    </source>
</evidence>
<dbReference type="Pfam" id="PF01960">
    <property type="entry name" value="ArgJ"/>
    <property type="match status" value="1"/>
</dbReference>
<feature type="binding site" evidence="9">
    <location>
        <position position="387"/>
    </location>
    <ligand>
        <name>substrate</name>
    </ligand>
</feature>
<dbReference type="OrthoDB" id="9804242at2"/>
<comment type="pathway">
    <text evidence="9">Amino-acid biosynthesis; L-arginine biosynthesis; L-ornithine and N-acetyl-L-glutamate from L-glutamate and N(2)-acetyl-L-ornithine (cyclic): step 1/1.</text>
</comment>
<dbReference type="FunFam" id="3.60.70.12:FF:000001">
    <property type="entry name" value="Arginine biosynthesis bifunctional protein ArgJ, chloroplastic"/>
    <property type="match status" value="1"/>
</dbReference>
<keyword evidence="7 9" id="KW-0012">Acyltransferase</keyword>
<feature type="binding site" evidence="9">
    <location>
        <position position="392"/>
    </location>
    <ligand>
        <name>substrate</name>
    </ligand>
</feature>
<comment type="catalytic activity">
    <reaction evidence="9">
        <text>L-glutamate + acetyl-CoA = N-acetyl-L-glutamate + CoA + H(+)</text>
        <dbReference type="Rhea" id="RHEA:24292"/>
        <dbReference type="ChEBI" id="CHEBI:15378"/>
        <dbReference type="ChEBI" id="CHEBI:29985"/>
        <dbReference type="ChEBI" id="CHEBI:44337"/>
        <dbReference type="ChEBI" id="CHEBI:57287"/>
        <dbReference type="ChEBI" id="CHEBI:57288"/>
        <dbReference type="EC" id="2.3.1.1"/>
    </reaction>
</comment>
<feature type="active site" description="Nucleophile" evidence="9">
    <location>
        <position position="182"/>
    </location>
</feature>
<feature type="site" description="Cleavage; by autolysis" evidence="9">
    <location>
        <begin position="181"/>
        <end position="182"/>
    </location>
</feature>
<feature type="binding site" evidence="9">
    <location>
        <position position="182"/>
    </location>
    <ligand>
        <name>substrate</name>
    </ligand>
</feature>
<dbReference type="GO" id="GO:0005737">
    <property type="term" value="C:cytoplasm"/>
    <property type="evidence" value="ECO:0007669"/>
    <property type="project" value="UniProtKB-SubCell"/>
</dbReference>
<dbReference type="InterPro" id="IPR042195">
    <property type="entry name" value="ArgJ_beta_C"/>
</dbReference>
<comment type="catalytic activity">
    <reaction evidence="8 9">
        <text>N(2)-acetyl-L-ornithine + L-glutamate = N-acetyl-L-glutamate + L-ornithine</text>
        <dbReference type="Rhea" id="RHEA:15349"/>
        <dbReference type="ChEBI" id="CHEBI:29985"/>
        <dbReference type="ChEBI" id="CHEBI:44337"/>
        <dbReference type="ChEBI" id="CHEBI:46911"/>
        <dbReference type="ChEBI" id="CHEBI:57805"/>
        <dbReference type="EC" id="2.3.1.35"/>
    </reaction>
</comment>
<evidence type="ECO:0000256" key="4">
    <source>
        <dbReference type="ARBA" id="ARBA00022605"/>
    </source>
</evidence>
<evidence type="ECO:0000256" key="3">
    <source>
        <dbReference type="ARBA" id="ARBA00022571"/>
    </source>
</evidence>
<keyword evidence="11" id="KW-1185">Reference proteome</keyword>
<feature type="site" description="Involved in the stabilization of negative charge on the oxyanion by the formation of the oxyanion hole" evidence="9">
    <location>
        <position position="113"/>
    </location>
</feature>
<evidence type="ECO:0000256" key="9">
    <source>
        <dbReference type="HAMAP-Rule" id="MF_01106"/>
    </source>
</evidence>
<dbReference type="Proteomes" id="UP000187408">
    <property type="component" value="Unassembled WGS sequence"/>
</dbReference>
<feature type="binding site" evidence="9">
    <location>
        <position position="149"/>
    </location>
    <ligand>
        <name>substrate</name>
    </ligand>
</feature>
<dbReference type="FunFam" id="3.10.20.340:FF:000001">
    <property type="entry name" value="Arginine biosynthesis bifunctional protein ArgJ, chloroplastic"/>
    <property type="match status" value="1"/>
</dbReference>
<dbReference type="GO" id="GO:0004042">
    <property type="term" value="F:L-glutamate N-acetyltransferase activity"/>
    <property type="evidence" value="ECO:0007669"/>
    <property type="project" value="UniProtKB-UniRule"/>
</dbReference>
<dbReference type="NCBIfam" id="TIGR00120">
    <property type="entry name" value="ArgJ"/>
    <property type="match status" value="1"/>
</dbReference>
<dbReference type="GO" id="GO:0004358">
    <property type="term" value="F:L-glutamate N-acetyltransferase activity, acting on acetyl-L-ornithine as donor"/>
    <property type="evidence" value="ECO:0007669"/>
    <property type="project" value="UniProtKB-UniRule"/>
</dbReference>
<keyword evidence="4 9" id="KW-0028">Amino-acid biosynthesis</keyword>
<evidence type="ECO:0000256" key="5">
    <source>
        <dbReference type="ARBA" id="ARBA00022679"/>
    </source>
</evidence>
<feature type="binding site" evidence="9">
    <location>
        <position position="171"/>
    </location>
    <ligand>
        <name>substrate</name>
    </ligand>
</feature>
<name>A0A1R1MMQ6_9BACT</name>
<feature type="binding site" evidence="9">
    <location>
        <position position="265"/>
    </location>
    <ligand>
        <name>substrate</name>
    </ligand>
</feature>
<sequence>MKGIADVKGFLCGTGKGNIKETLKLSNKKDILVIVSEKPATAAAIFTTNDVKAAPVKLSQKIVKTYEKICGIVANSGNANACTGERGMKDAKTMAKICQKLTGKAPFLVASTGVIGEFLPMDRMKTGIEKAVGNLGKATSKEAAEAIMTTDTFPKTAYFEGKGFTIGGIAKGAGMIDPAMATMLSFITTDVEIEKKLLEKALKEANEVSFNAITVDGDMSTNDTVIVLANGASEKRITEENYKEFLDGLTNIMKSLAYQIVKDGEGATKVARIKVIGARTKKEARKVARKIALSPLVKTAIFGCDPNWGRIIAAAGSAGVKLVEERIELKIGDYLLFKGTKADYDESKVHKYMKENEEIVIEVDLNLGSASFEYLTCDFTYEYVKINAEYRT</sequence>
<feature type="site" description="Involved in the stabilization of negative charge on the oxyanion by the formation of the oxyanion hole" evidence="9">
    <location>
        <position position="112"/>
    </location>
</feature>
<dbReference type="InterPro" id="IPR016117">
    <property type="entry name" value="ArgJ-like_dom_sf"/>
</dbReference>
<gene>
    <name evidence="9" type="primary">argJ</name>
    <name evidence="10" type="ORF">BLW93_01610</name>
</gene>
<feature type="chain" id="PRO_5023386742" description="Arginine biosynthesis bifunctional protein ArgJ beta chain" evidence="9">
    <location>
        <begin position="182"/>
        <end position="392"/>
    </location>
</feature>
<dbReference type="PANTHER" id="PTHR23100">
    <property type="entry name" value="ARGININE BIOSYNTHESIS BIFUNCTIONAL PROTEIN ARGJ"/>
    <property type="match status" value="1"/>
</dbReference>
<keyword evidence="5 9" id="KW-0808">Transferase</keyword>
<comment type="function">
    <text evidence="9">Catalyzes two activities which are involved in the cyclic version of arginine biosynthesis: the synthesis of N-acetylglutamate from glutamate and acetyl-CoA as the acetyl donor, and of ornithine by transacetylation between N(2)-acetylornithine and glutamate.</text>
</comment>
<comment type="subcellular location">
    <subcellularLocation>
        <location evidence="9">Cytoplasm</location>
    </subcellularLocation>
</comment>
<dbReference type="SUPFAM" id="SSF56266">
    <property type="entry name" value="DmpA/ArgJ-like"/>
    <property type="match status" value="1"/>
</dbReference>
<dbReference type="STRING" id="1914305.BLW93_01610"/>
<comment type="pathway">
    <text evidence="9">Amino-acid biosynthesis; L-arginine biosynthesis; N(2)-acetyl-L-ornithine from L-glutamate: step 1/4.</text>
</comment>